<sequence length="286" mass="31890">MAMSVAQAAKALGISVSLIRHYEKEFDLQFGRTKGGQRIITDRDLENLRIIRSFRDRNFPIEEIRKQLTPPQGEVSEAEPDLKDVIGALIARQDELERAVKVQQDAIAQLLGENQQLKLLQDRVQLLLEAPKEPDPQVAALAEQVAALEAAREEEAAALREKLQALQDAVDAQPDAVASEDLENLQSKLADLEREIQSHEAPSEDQQAISDLQKKLQDIESALAAKARGPSDEALKGLQRRLLELEAAFATREDSGPSQEEGLLDTLVAAIQEDAKRRKPWWQFWG</sequence>
<evidence type="ECO:0000256" key="2">
    <source>
        <dbReference type="ARBA" id="ARBA00023015"/>
    </source>
</evidence>
<dbReference type="PROSITE" id="PS50937">
    <property type="entry name" value="HTH_MERR_2"/>
    <property type="match status" value="1"/>
</dbReference>
<keyword evidence="1" id="KW-0678">Repressor</keyword>
<feature type="domain" description="HTH merR-type" evidence="6">
    <location>
        <begin position="2"/>
        <end position="70"/>
    </location>
</feature>
<evidence type="ECO:0000256" key="3">
    <source>
        <dbReference type="ARBA" id="ARBA00023125"/>
    </source>
</evidence>
<dbReference type="InterPro" id="IPR009061">
    <property type="entry name" value="DNA-bd_dom_put_sf"/>
</dbReference>
<protein>
    <submittedName>
        <fullName evidence="7">MerR family transcriptional regulator</fullName>
    </submittedName>
</protein>
<dbReference type="Proteomes" id="UP000703893">
    <property type="component" value="Unassembled WGS sequence"/>
</dbReference>
<gene>
    <name evidence="7" type="ORF">FJZ00_04710</name>
</gene>
<dbReference type="CDD" id="cd00592">
    <property type="entry name" value="HTH_MerR-like"/>
    <property type="match status" value="1"/>
</dbReference>
<dbReference type="GO" id="GO:0003677">
    <property type="term" value="F:DNA binding"/>
    <property type="evidence" value="ECO:0007669"/>
    <property type="project" value="UniProtKB-KW"/>
</dbReference>
<evidence type="ECO:0000313" key="7">
    <source>
        <dbReference type="EMBL" id="MBM3274428.1"/>
    </source>
</evidence>
<keyword evidence="5" id="KW-0175">Coiled coil</keyword>
<dbReference type="GO" id="GO:0003700">
    <property type="term" value="F:DNA-binding transcription factor activity"/>
    <property type="evidence" value="ECO:0007669"/>
    <property type="project" value="InterPro"/>
</dbReference>
<reference evidence="7 8" key="1">
    <citation type="submission" date="2019-03" db="EMBL/GenBank/DDBJ databases">
        <title>Lake Tanganyika Metagenome-Assembled Genomes (MAGs).</title>
        <authorList>
            <person name="Tran P."/>
        </authorList>
    </citation>
    <scope>NUCLEOTIDE SEQUENCE [LARGE SCALE GENOMIC DNA]</scope>
    <source>
        <strain evidence="7">K_DeepCast_65m_m2_236</strain>
    </source>
</reference>
<dbReference type="InterPro" id="IPR047057">
    <property type="entry name" value="MerR_fam"/>
</dbReference>
<evidence type="ECO:0000256" key="5">
    <source>
        <dbReference type="SAM" id="Coils"/>
    </source>
</evidence>
<dbReference type="Pfam" id="PF13411">
    <property type="entry name" value="MerR_1"/>
    <property type="match status" value="1"/>
</dbReference>
<evidence type="ECO:0000259" key="6">
    <source>
        <dbReference type="PROSITE" id="PS50937"/>
    </source>
</evidence>
<dbReference type="InterPro" id="IPR000551">
    <property type="entry name" value="MerR-type_HTH_dom"/>
</dbReference>
<keyword evidence="3" id="KW-0238">DNA-binding</keyword>
<comment type="caution">
    <text evidence="7">The sequence shown here is derived from an EMBL/GenBank/DDBJ whole genome shotgun (WGS) entry which is preliminary data.</text>
</comment>
<evidence type="ECO:0000313" key="8">
    <source>
        <dbReference type="Proteomes" id="UP000703893"/>
    </source>
</evidence>
<dbReference type="EMBL" id="VGJX01000212">
    <property type="protein sequence ID" value="MBM3274428.1"/>
    <property type="molecule type" value="Genomic_DNA"/>
</dbReference>
<dbReference type="SUPFAM" id="SSF46966">
    <property type="entry name" value="Spectrin repeat"/>
    <property type="match status" value="1"/>
</dbReference>
<organism evidence="7 8">
    <name type="scientific">Candidatus Tanganyikabacteria bacterium</name>
    <dbReference type="NCBI Taxonomy" id="2961651"/>
    <lineage>
        <taxon>Bacteria</taxon>
        <taxon>Bacillati</taxon>
        <taxon>Candidatus Sericytochromatia</taxon>
        <taxon>Candidatus Tanganyikabacteria</taxon>
    </lineage>
</organism>
<accession>A0A938BMM2</accession>
<proteinExistence type="predicted"/>
<evidence type="ECO:0000256" key="4">
    <source>
        <dbReference type="ARBA" id="ARBA00023163"/>
    </source>
</evidence>
<keyword evidence="2" id="KW-0805">Transcription regulation</keyword>
<name>A0A938BMM2_9BACT</name>
<dbReference type="PANTHER" id="PTHR30204:SF69">
    <property type="entry name" value="MERR-FAMILY TRANSCRIPTIONAL REGULATOR"/>
    <property type="match status" value="1"/>
</dbReference>
<dbReference type="SUPFAM" id="SSF46955">
    <property type="entry name" value="Putative DNA-binding domain"/>
    <property type="match status" value="1"/>
</dbReference>
<dbReference type="AlphaFoldDB" id="A0A938BMM2"/>
<feature type="coiled-coil region" evidence="5">
    <location>
        <begin position="138"/>
        <end position="202"/>
    </location>
</feature>
<keyword evidence="4" id="KW-0804">Transcription</keyword>
<dbReference type="SMART" id="SM00422">
    <property type="entry name" value="HTH_MERR"/>
    <property type="match status" value="1"/>
</dbReference>
<evidence type="ECO:0000256" key="1">
    <source>
        <dbReference type="ARBA" id="ARBA00022491"/>
    </source>
</evidence>
<dbReference type="PANTHER" id="PTHR30204">
    <property type="entry name" value="REDOX-CYCLING DRUG-SENSING TRANSCRIPTIONAL ACTIVATOR SOXR"/>
    <property type="match status" value="1"/>
</dbReference>
<dbReference type="Gene3D" id="1.10.1660.10">
    <property type="match status" value="1"/>
</dbReference>